<proteinExistence type="predicted"/>
<evidence type="ECO:0000313" key="1">
    <source>
        <dbReference type="EMBL" id="QTA87319.1"/>
    </source>
</evidence>
<dbReference type="Proteomes" id="UP000663722">
    <property type="component" value="Chromosome"/>
</dbReference>
<evidence type="ECO:0000313" key="2">
    <source>
        <dbReference type="Proteomes" id="UP000663722"/>
    </source>
</evidence>
<reference evidence="1" key="1">
    <citation type="journal article" date="2021" name="Microb. Physiol.">
        <title>Proteogenomic Insights into the Physiology of Marine, Sulfate-Reducing, Filamentous Desulfonema limicola and Desulfonema magnum.</title>
        <authorList>
            <person name="Schnaars V."/>
            <person name="Wohlbrand L."/>
            <person name="Scheve S."/>
            <person name="Hinrichs C."/>
            <person name="Reinhardt R."/>
            <person name="Rabus R."/>
        </authorList>
    </citation>
    <scope>NUCLEOTIDE SEQUENCE</scope>
    <source>
        <strain evidence="1">4be13</strain>
    </source>
</reference>
<dbReference type="EMBL" id="CP061800">
    <property type="protein sequence ID" value="QTA87319.1"/>
    <property type="molecule type" value="Genomic_DNA"/>
</dbReference>
<gene>
    <name evidence="1" type="ORF">dnm_033490</name>
</gene>
<keyword evidence="2" id="KW-1185">Reference proteome</keyword>
<dbReference type="AlphaFoldDB" id="A0A975BKD1"/>
<sequence length="73" mass="8434">MTGSWSESDYRKLDYRVTVLLLPITSRIIPLQNSEQYCPTLSCASCQSVITIKLKVKFFPFMKKRSMNIRGLT</sequence>
<dbReference type="KEGG" id="dmm:dnm_033490"/>
<name>A0A975BKD1_9BACT</name>
<organism evidence="1 2">
    <name type="scientific">Desulfonema magnum</name>
    <dbReference type="NCBI Taxonomy" id="45655"/>
    <lineage>
        <taxon>Bacteria</taxon>
        <taxon>Pseudomonadati</taxon>
        <taxon>Thermodesulfobacteriota</taxon>
        <taxon>Desulfobacteria</taxon>
        <taxon>Desulfobacterales</taxon>
        <taxon>Desulfococcaceae</taxon>
        <taxon>Desulfonema</taxon>
    </lineage>
</organism>
<accession>A0A975BKD1</accession>
<protein>
    <submittedName>
        <fullName evidence="1">Uncharacterized protein</fullName>
    </submittedName>
</protein>